<dbReference type="PATRIC" id="fig|771875.3.peg.595"/>
<evidence type="ECO:0000313" key="8">
    <source>
        <dbReference type="Proteomes" id="UP000007384"/>
    </source>
</evidence>
<feature type="transmembrane region" description="Helical" evidence="5">
    <location>
        <begin position="144"/>
        <end position="167"/>
    </location>
</feature>
<name>H9UB21_FERPD</name>
<dbReference type="Gene3D" id="1.20.1250.20">
    <property type="entry name" value="MFS general substrate transporter like domains"/>
    <property type="match status" value="1"/>
</dbReference>
<evidence type="ECO:0000256" key="2">
    <source>
        <dbReference type="ARBA" id="ARBA00022692"/>
    </source>
</evidence>
<feature type="transmembrane region" description="Helical" evidence="5">
    <location>
        <begin position="111"/>
        <end position="132"/>
    </location>
</feature>
<dbReference type="CDD" id="cd17316">
    <property type="entry name" value="MFS_SV2_like"/>
    <property type="match status" value="1"/>
</dbReference>
<feature type="transmembrane region" description="Helical" evidence="5">
    <location>
        <begin position="396"/>
        <end position="416"/>
    </location>
</feature>
<reference evidence="7" key="1">
    <citation type="submission" date="2012-03" db="EMBL/GenBank/DDBJ databases">
        <title>Complete sequence of Fervidobacterium pennivorans DSM 9078.</title>
        <authorList>
            <consortium name="US DOE Joint Genome Institute"/>
            <person name="Lucas S."/>
            <person name="Han J."/>
            <person name="Lapidus A."/>
            <person name="Cheng J.-F."/>
            <person name="Goodwin L."/>
            <person name="Pitluck S."/>
            <person name="Peters L."/>
            <person name="Ovchinnikova G."/>
            <person name="Lu M."/>
            <person name="Detter J.C."/>
            <person name="Han C."/>
            <person name="Tapia R."/>
            <person name="Land M."/>
            <person name="Hauser L."/>
            <person name="Kyrpides N."/>
            <person name="Ivanova N."/>
            <person name="Pagani I."/>
            <person name="Noll K.M."/>
            <person name="Woyke T."/>
        </authorList>
    </citation>
    <scope>NUCLEOTIDE SEQUENCE</scope>
    <source>
        <strain evidence="7">DSM 9078</strain>
    </source>
</reference>
<dbReference type="AlphaFoldDB" id="H9UB21"/>
<evidence type="ECO:0000259" key="6">
    <source>
        <dbReference type="PROSITE" id="PS50850"/>
    </source>
</evidence>
<feature type="transmembrane region" description="Helical" evidence="5">
    <location>
        <begin position="88"/>
        <end position="105"/>
    </location>
</feature>
<dbReference type="InterPro" id="IPR005829">
    <property type="entry name" value="Sugar_transporter_CS"/>
</dbReference>
<feature type="transmembrane region" description="Helical" evidence="5">
    <location>
        <begin position="278"/>
        <end position="298"/>
    </location>
</feature>
<evidence type="ECO:0000256" key="1">
    <source>
        <dbReference type="ARBA" id="ARBA00004141"/>
    </source>
</evidence>
<evidence type="ECO:0000256" key="5">
    <source>
        <dbReference type="SAM" id="Phobius"/>
    </source>
</evidence>
<keyword evidence="8" id="KW-1185">Reference proteome</keyword>
<comment type="subcellular location">
    <subcellularLocation>
        <location evidence="1">Membrane</location>
        <topology evidence="1">Multi-pass membrane protein</topology>
    </subcellularLocation>
</comment>
<dbReference type="PANTHER" id="PTHR23508">
    <property type="entry name" value="CARBOXYLIC ACID TRANSPORTER PROTEIN HOMOLOG"/>
    <property type="match status" value="1"/>
</dbReference>
<protein>
    <submittedName>
        <fullName evidence="7">Sugar phosphate permease</fullName>
    </submittedName>
</protein>
<dbReference type="InterPro" id="IPR036259">
    <property type="entry name" value="MFS_trans_sf"/>
</dbReference>
<dbReference type="InterPro" id="IPR020846">
    <property type="entry name" value="MFS_dom"/>
</dbReference>
<dbReference type="PROSITE" id="PS00217">
    <property type="entry name" value="SUGAR_TRANSPORT_2"/>
    <property type="match status" value="1"/>
</dbReference>
<keyword evidence="3 5" id="KW-1133">Transmembrane helix</keyword>
<organism evidence="7 8">
    <name type="scientific">Fervidobacterium pennivorans (strain DSM 9078 / Ven5)</name>
    <dbReference type="NCBI Taxonomy" id="771875"/>
    <lineage>
        <taxon>Bacteria</taxon>
        <taxon>Thermotogati</taxon>
        <taxon>Thermotogota</taxon>
        <taxon>Thermotogae</taxon>
        <taxon>Thermotogales</taxon>
        <taxon>Fervidobacteriaceae</taxon>
        <taxon>Fervidobacterium</taxon>
    </lineage>
</organism>
<dbReference type="PROSITE" id="PS50850">
    <property type="entry name" value="MFS"/>
    <property type="match status" value="1"/>
</dbReference>
<sequence>MVSLDAVLEEQIAPKYQKKILLITSLMWMFDAAGVLVLSFTLPTISKLWNLDISTSANIISSTFFGMLVGALSVGVVSDLFGRKISNMIYFLFTVLFTTFIGFSNSPIQFIVFRFLAGVGYGGLMPSANAYLAEFTKKNLRGMYLVLLEASWAIGSIIIGLIAVLTVNTNWRISYFVFISGILLIPLLAKFPESPKFAFQKHGKKKLEKLFSIETSGDIEYSINHKAKITEILKSKYLSRTIMIWVQWFNVSFTYYALFSWAPKIFAQKGLSSAKSLWFTFFMIVAQLPGYLSAAYFIEKIGRKKSLVVYTLGMALSALLWAFVSSEALLIIVAILLSLFVLGTWGLVYAYTPELYPTSVRGTGNGMAGVVARIAGILAPQYAGFMLSKNKSLFEIFFYISLLSIISAIVVAFLGVETKNSDID</sequence>
<feature type="transmembrane region" description="Helical" evidence="5">
    <location>
        <begin position="330"/>
        <end position="352"/>
    </location>
</feature>
<dbReference type="OrthoDB" id="9787026at2"/>
<dbReference type="eggNOG" id="COG2271">
    <property type="taxonomic scope" value="Bacteria"/>
</dbReference>
<evidence type="ECO:0000313" key="7">
    <source>
        <dbReference type="EMBL" id="AFG34714.1"/>
    </source>
</evidence>
<feature type="transmembrane region" description="Helical" evidence="5">
    <location>
        <begin position="173"/>
        <end position="191"/>
    </location>
</feature>
<dbReference type="SUPFAM" id="SSF103473">
    <property type="entry name" value="MFS general substrate transporter"/>
    <property type="match status" value="1"/>
</dbReference>
<feature type="transmembrane region" description="Helical" evidence="5">
    <location>
        <begin position="237"/>
        <end position="258"/>
    </location>
</feature>
<dbReference type="EMBL" id="CP003260">
    <property type="protein sequence ID" value="AFG34714.1"/>
    <property type="molecule type" value="Genomic_DNA"/>
</dbReference>
<dbReference type="GO" id="GO:0046943">
    <property type="term" value="F:carboxylic acid transmembrane transporter activity"/>
    <property type="evidence" value="ECO:0007669"/>
    <property type="project" value="TreeGrafter"/>
</dbReference>
<feature type="transmembrane region" description="Helical" evidence="5">
    <location>
        <begin position="364"/>
        <end position="384"/>
    </location>
</feature>
<dbReference type="KEGG" id="fpe:Ferpe_0583"/>
<dbReference type="HOGENOM" id="CLU_001265_46_6_0"/>
<evidence type="ECO:0000256" key="4">
    <source>
        <dbReference type="ARBA" id="ARBA00023136"/>
    </source>
</evidence>
<dbReference type="Pfam" id="PF00083">
    <property type="entry name" value="Sugar_tr"/>
    <property type="match status" value="1"/>
</dbReference>
<dbReference type="Proteomes" id="UP000007384">
    <property type="component" value="Chromosome"/>
</dbReference>
<feature type="transmembrane region" description="Helical" evidence="5">
    <location>
        <begin position="59"/>
        <end position="81"/>
    </location>
</feature>
<feature type="transmembrane region" description="Helical" evidence="5">
    <location>
        <begin position="20"/>
        <end position="39"/>
    </location>
</feature>
<dbReference type="RefSeq" id="WP_014451179.1">
    <property type="nucleotide sequence ID" value="NC_017095.1"/>
</dbReference>
<feature type="transmembrane region" description="Helical" evidence="5">
    <location>
        <begin position="307"/>
        <end position="324"/>
    </location>
</feature>
<gene>
    <name evidence="7" type="ordered locus">Ferpe_0583</name>
</gene>
<evidence type="ECO:0000256" key="3">
    <source>
        <dbReference type="ARBA" id="ARBA00022989"/>
    </source>
</evidence>
<keyword evidence="2 5" id="KW-0812">Transmembrane</keyword>
<dbReference type="PANTHER" id="PTHR23508:SF10">
    <property type="entry name" value="CARBOXYLIC ACID TRANSPORTER PROTEIN HOMOLOG"/>
    <property type="match status" value="1"/>
</dbReference>
<keyword evidence="4 5" id="KW-0472">Membrane</keyword>
<accession>H9UB21</accession>
<dbReference type="PROSITE" id="PS00216">
    <property type="entry name" value="SUGAR_TRANSPORT_1"/>
    <property type="match status" value="1"/>
</dbReference>
<dbReference type="InterPro" id="IPR005828">
    <property type="entry name" value="MFS_sugar_transport-like"/>
</dbReference>
<feature type="domain" description="Major facilitator superfamily (MFS) profile" evidence="6">
    <location>
        <begin position="20"/>
        <end position="419"/>
    </location>
</feature>
<proteinExistence type="predicted"/>
<dbReference type="STRING" id="771875.Ferpe_0583"/>
<dbReference type="GO" id="GO:0005886">
    <property type="term" value="C:plasma membrane"/>
    <property type="evidence" value="ECO:0007669"/>
    <property type="project" value="TreeGrafter"/>
</dbReference>